<dbReference type="AlphaFoldDB" id="A0A8U0SF19"/>
<evidence type="ECO:0000313" key="2">
    <source>
        <dbReference type="Proteomes" id="UP000000715"/>
    </source>
</evidence>
<feature type="region of interest" description="Disordered" evidence="1">
    <location>
        <begin position="50"/>
        <end position="79"/>
    </location>
</feature>
<protein>
    <submittedName>
        <fullName evidence="3">Uncharacterized protein LOC123393521</fullName>
    </submittedName>
</protein>
<reference evidence="3" key="1">
    <citation type="submission" date="2025-08" db="UniProtKB">
        <authorList>
            <consortium name="RefSeq"/>
        </authorList>
    </citation>
    <scope>IDENTIFICATION</scope>
    <source>
        <tissue evidence="3">Brain</tissue>
    </source>
</reference>
<accession>A0A8U0SF19</accession>
<proteinExistence type="predicted"/>
<evidence type="ECO:0000313" key="3">
    <source>
        <dbReference type="RefSeq" id="XP_044941740.1"/>
    </source>
</evidence>
<dbReference type="GeneID" id="123393521"/>
<name>A0A8U0SF19_MUSPF</name>
<dbReference type="Proteomes" id="UP000000715">
    <property type="component" value="Unplaced"/>
</dbReference>
<dbReference type="RefSeq" id="XP_044941740.1">
    <property type="nucleotide sequence ID" value="XM_045085805.1"/>
</dbReference>
<gene>
    <name evidence="3" type="primary">LOC123393521</name>
</gene>
<sequence>MESGRRSAGTHGALLPPYAFQVPQSHFHNEKQGCAVPPLPSRLTELSSQVLGSGHNHGSSSGCPGSSGHRQEAGGLPATGVCSPVWEAESPGSMYRRDRVLERHKPSDHSTAGLALTSDMQPCALSITHLLLLAAEAFMGWPGASPAAMARGEQADPRGPTEGSGRGSPLTWPPQDSGGPHRTVSQGRTVHRGREREEDLAAGGREGRDVGARPPPPFSGKRGQLPGRG</sequence>
<evidence type="ECO:0000256" key="1">
    <source>
        <dbReference type="SAM" id="MobiDB-lite"/>
    </source>
</evidence>
<organism evidence="2 3">
    <name type="scientific">Mustela putorius furo</name>
    <name type="common">European domestic ferret</name>
    <name type="synonym">Mustela furo</name>
    <dbReference type="NCBI Taxonomy" id="9669"/>
    <lineage>
        <taxon>Eukaryota</taxon>
        <taxon>Metazoa</taxon>
        <taxon>Chordata</taxon>
        <taxon>Craniata</taxon>
        <taxon>Vertebrata</taxon>
        <taxon>Euteleostomi</taxon>
        <taxon>Mammalia</taxon>
        <taxon>Eutheria</taxon>
        <taxon>Laurasiatheria</taxon>
        <taxon>Carnivora</taxon>
        <taxon>Caniformia</taxon>
        <taxon>Musteloidea</taxon>
        <taxon>Mustelidae</taxon>
        <taxon>Mustelinae</taxon>
        <taxon>Mustela</taxon>
    </lineage>
</organism>
<keyword evidence="2" id="KW-1185">Reference proteome</keyword>
<feature type="compositionally biased region" description="Low complexity" evidence="1">
    <location>
        <begin position="52"/>
        <end position="68"/>
    </location>
</feature>
<feature type="compositionally biased region" description="Basic and acidic residues" evidence="1">
    <location>
        <begin position="192"/>
        <end position="211"/>
    </location>
</feature>
<feature type="region of interest" description="Disordered" evidence="1">
    <location>
        <begin position="147"/>
        <end position="229"/>
    </location>
</feature>